<dbReference type="Proteomes" id="UP000249061">
    <property type="component" value="Unassembled WGS sequence"/>
</dbReference>
<accession>A0A2W5V6G7</accession>
<gene>
    <name evidence="1" type="ORF">DI536_31930</name>
</gene>
<protein>
    <submittedName>
        <fullName evidence="1">Uncharacterized protein</fullName>
    </submittedName>
</protein>
<name>A0A2W5V6G7_9BACT</name>
<comment type="caution">
    <text evidence="1">The sequence shown here is derived from an EMBL/GenBank/DDBJ whole genome shotgun (WGS) entry which is preliminary data.</text>
</comment>
<evidence type="ECO:0000313" key="1">
    <source>
        <dbReference type="EMBL" id="PZR05661.1"/>
    </source>
</evidence>
<organism evidence="1 2">
    <name type="scientific">Archangium gephyra</name>
    <dbReference type="NCBI Taxonomy" id="48"/>
    <lineage>
        <taxon>Bacteria</taxon>
        <taxon>Pseudomonadati</taxon>
        <taxon>Myxococcota</taxon>
        <taxon>Myxococcia</taxon>
        <taxon>Myxococcales</taxon>
        <taxon>Cystobacterineae</taxon>
        <taxon>Archangiaceae</taxon>
        <taxon>Archangium</taxon>
    </lineage>
</organism>
<reference evidence="1 2" key="1">
    <citation type="submission" date="2017-08" db="EMBL/GenBank/DDBJ databases">
        <title>Infants hospitalized years apart are colonized by the same room-sourced microbial strains.</title>
        <authorList>
            <person name="Brooks B."/>
            <person name="Olm M.R."/>
            <person name="Firek B.A."/>
            <person name="Baker R."/>
            <person name="Thomas B.C."/>
            <person name="Morowitz M.J."/>
            <person name="Banfield J.F."/>
        </authorList>
    </citation>
    <scope>NUCLEOTIDE SEQUENCE [LARGE SCALE GENOMIC DNA]</scope>
    <source>
        <strain evidence="1">S2_003_000_R2_14</strain>
    </source>
</reference>
<sequence length="196" mass="20930">MAISRTGDWARARELLSNTSGRLKGAVERAMKQEAHALRNEVVSGLTAQAPGGEPIRPPAPLTLAARQLEGFGGTKSLLVRGDLRNAISVIADGDEVFIGVLRSAKSSTGETLADIAQIQEFGGLPVIIPITPKMRRYLAVLLRRAGTPRGPSSGRGVVVTQVPARPFLRPAFEKFRSGAPQRLLNRIARQLGLAP</sequence>
<dbReference type="AlphaFoldDB" id="A0A2W5V6G7"/>
<proteinExistence type="predicted"/>
<evidence type="ECO:0000313" key="2">
    <source>
        <dbReference type="Proteomes" id="UP000249061"/>
    </source>
</evidence>
<dbReference type="EMBL" id="QFQP01000043">
    <property type="protein sequence ID" value="PZR05661.1"/>
    <property type="molecule type" value="Genomic_DNA"/>
</dbReference>